<evidence type="ECO:0000256" key="3">
    <source>
        <dbReference type="ARBA" id="ARBA00012663"/>
    </source>
</evidence>
<evidence type="ECO:0000313" key="7">
    <source>
        <dbReference type="EMBL" id="MUB67118.1"/>
    </source>
</evidence>
<name>A0AAW9WQV4_9FIRM</name>
<dbReference type="InterPro" id="IPR001764">
    <property type="entry name" value="Glyco_hydro_3_N"/>
</dbReference>
<dbReference type="GO" id="GO:0009254">
    <property type="term" value="P:peptidoglycan turnover"/>
    <property type="evidence" value="ECO:0007669"/>
    <property type="project" value="TreeGrafter"/>
</dbReference>
<dbReference type="Gene3D" id="3.40.50.1700">
    <property type="entry name" value="Glycoside hydrolase family 3 C-terminal domain"/>
    <property type="match status" value="1"/>
</dbReference>
<dbReference type="GO" id="GO:0005975">
    <property type="term" value="P:carbohydrate metabolic process"/>
    <property type="evidence" value="ECO:0007669"/>
    <property type="project" value="InterPro"/>
</dbReference>
<dbReference type="InterPro" id="IPR050226">
    <property type="entry name" value="NagZ_Beta-hexosaminidase"/>
</dbReference>
<dbReference type="InterPro" id="IPR036881">
    <property type="entry name" value="Glyco_hydro_3_C_sf"/>
</dbReference>
<keyword evidence="5" id="KW-0326">Glycosidase</keyword>
<proteinExistence type="inferred from homology"/>
<dbReference type="EC" id="3.2.1.52" evidence="3"/>
<evidence type="ECO:0000256" key="2">
    <source>
        <dbReference type="ARBA" id="ARBA00005336"/>
    </source>
</evidence>
<protein>
    <recommendedName>
        <fullName evidence="3">beta-N-acetylhexosaminidase</fullName>
        <ecNumber evidence="3">3.2.1.52</ecNumber>
    </recommendedName>
</protein>
<dbReference type="Gene3D" id="3.20.20.300">
    <property type="entry name" value="Glycoside hydrolase, family 3, N-terminal domain"/>
    <property type="match status" value="1"/>
</dbReference>
<accession>A0AAW9WQV4</accession>
<gene>
    <name evidence="7" type="ORF">GNE07_29315</name>
</gene>
<comment type="similarity">
    <text evidence="2">Belongs to the glycosyl hydrolase 3 family.</text>
</comment>
<dbReference type="InterPro" id="IPR036962">
    <property type="entry name" value="Glyco_hydro_3_N_sf"/>
</dbReference>
<dbReference type="GO" id="GO:0004563">
    <property type="term" value="F:beta-N-acetylhexosaminidase activity"/>
    <property type="evidence" value="ECO:0007669"/>
    <property type="project" value="UniProtKB-EC"/>
</dbReference>
<dbReference type="PANTHER" id="PTHR30480:SF13">
    <property type="entry name" value="BETA-HEXOSAMINIDASE"/>
    <property type="match status" value="1"/>
</dbReference>
<evidence type="ECO:0000256" key="4">
    <source>
        <dbReference type="ARBA" id="ARBA00022801"/>
    </source>
</evidence>
<keyword evidence="4 7" id="KW-0378">Hydrolase</keyword>
<evidence type="ECO:0000256" key="5">
    <source>
        <dbReference type="ARBA" id="ARBA00023295"/>
    </source>
</evidence>
<sequence>MVNLREKPYYLKDEDIRWVEDTIASMTDEEKIGQLFVNMVTSRKPEDLENVVKNYHVGAIRYHNTSPEELYEQNRILQEHSRIPLLIASNCEAGGNGGVGGGTAVACGAATAAADDEETAYEVARIGAAESAAIGCNWNFAPVVDLLYNWRNTIVQCRAFNNSPEDTIRYAKSFFRGTRTQNMATCMKHFPGDGTEENDQHLLMGVNDMTCEEWDNTFGKVYKELIDDGVMTIMAGHIALPAYTRKLRPDTADEDILPATLSPELITDLLKGRLGFNGMVVTDASHMIGMFAAMPRREQVPRAIAAGCDMFLFFNDMDEDFGYMMEGYRNGVITEERLSDALHRILGIKAALKLHKLQAEGRLMPPREQLSVIGCREFRESAAKQADKFITLVKDTKHYLPLTLEKYKRVKLVFIGGEGTVVAGKLQSDDSAPVKEMVIRKLTEAGFTVDGETPAVKGKMEDLRKTYDVCLVVLNVSGFAQYNTMRVKWAQPADQPWYVSELPTVFLSLNFTNHLIDVPMAKTYINAYLNSEEAVSAAIDKMTGKSPFKGRYNETVFCGRWDTRI</sequence>
<organism evidence="7 8">
    <name type="scientific">Hungatella hathewayi</name>
    <dbReference type="NCBI Taxonomy" id="154046"/>
    <lineage>
        <taxon>Bacteria</taxon>
        <taxon>Bacillati</taxon>
        <taxon>Bacillota</taxon>
        <taxon>Clostridia</taxon>
        <taxon>Lachnospirales</taxon>
        <taxon>Lachnospiraceae</taxon>
        <taxon>Hungatella</taxon>
    </lineage>
</organism>
<evidence type="ECO:0000256" key="1">
    <source>
        <dbReference type="ARBA" id="ARBA00001231"/>
    </source>
</evidence>
<dbReference type="SUPFAM" id="SSF51445">
    <property type="entry name" value="(Trans)glycosidases"/>
    <property type="match status" value="1"/>
</dbReference>
<evidence type="ECO:0000313" key="8">
    <source>
        <dbReference type="Proteomes" id="UP000434223"/>
    </source>
</evidence>
<dbReference type="RefSeq" id="WP_055652422.1">
    <property type="nucleotide sequence ID" value="NZ_CZAZ01000064.1"/>
</dbReference>
<comment type="caution">
    <text evidence="7">The sequence shown here is derived from an EMBL/GenBank/DDBJ whole genome shotgun (WGS) entry which is preliminary data.</text>
</comment>
<comment type="catalytic activity">
    <reaction evidence="1">
        <text>Hydrolysis of terminal non-reducing N-acetyl-D-hexosamine residues in N-acetyl-beta-D-hexosaminides.</text>
        <dbReference type="EC" id="3.2.1.52"/>
    </reaction>
</comment>
<feature type="domain" description="Glycoside hydrolase family 3 N-terminal" evidence="6">
    <location>
        <begin position="29"/>
        <end position="346"/>
    </location>
</feature>
<evidence type="ECO:0000259" key="6">
    <source>
        <dbReference type="Pfam" id="PF00933"/>
    </source>
</evidence>
<dbReference type="InterPro" id="IPR017853">
    <property type="entry name" value="GH"/>
</dbReference>
<dbReference type="Pfam" id="PF00933">
    <property type="entry name" value="Glyco_hydro_3"/>
    <property type="match status" value="1"/>
</dbReference>
<reference evidence="7 8" key="1">
    <citation type="submission" date="2019-09" db="EMBL/GenBank/DDBJ databases">
        <title>Draft genome sequencing of Hungatella hathewayi 123Y-2.</title>
        <authorList>
            <person name="Lv Q."/>
            <person name="Li S."/>
        </authorList>
    </citation>
    <scope>NUCLEOTIDE SEQUENCE [LARGE SCALE GENOMIC DNA]</scope>
    <source>
        <strain evidence="7 8">123Y-2</strain>
    </source>
</reference>
<dbReference type="EMBL" id="WNME01000046">
    <property type="protein sequence ID" value="MUB67118.1"/>
    <property type="molecule type" value="Genomic_DNA"/>
</dbReference>
<dbReference type="AlphaFoldDB" id="A0AAW9WQV4"/>
<dbReference type="Proteomes" id="UP000434223">
    <property type="component" value="Unassembled WGS sequence"/>
</dbReference>
<dbReference type="PANTHER" id="PTHR30480">
    <property type="entry name" value="BETA-HEXOSAMINIDASE-RELATED"/>
    <property type="match status" value="1"/>
</dbReference>